<accession>A0A024V5K1</accession>
<organism evidence="1 2">
    <name type="scientific">Plasmodium falciparum Vietnam Oak-Knoll</name>
    <name type="common">FVO</name>
    <dbReference type="NCBI Taxonomy" id="1036723"/>
    <lineage>
        <taxon>Eukaryota</taxon>
        <taxon>Sar</taxon>
        <taxon>Alveolata</taxon>
        <taxon>Apicomplexa</taxon>
        <taxon>Aconoidasida</taxon>
        <taxon>Haemosporida</taxon>
        <taxon>Plasmodiidae</taxon>
        <taxon>Plasmodium</taxon>
        <taxon>Plasmodium (Laverania)</taxon>
    </lineage>
</organism>
<evidence type="ECO:0000313" key="2">
    <source>
        <dbReference type="Proteomes" id="UP000030690"/>
    </source>
</evidence>
<name>A0A024V5K1_PLAFA</name>
<protein>
    <submittedName>
        <fullName evidence="1">Uncharacterized protein</fullName>
    </submittedName>
</protein>
<dbReference type="Proteomes" id="UP000030690">
    <property type="component" value="Unassembled WGS sequence"/>
</dbReference>
<dbReference type="EMBL" id="KI925079">
    <property type="protein sequence ID" value="ETW18288.1"/>
    <property type="molecule type" value="Genomic_DNA"/>
</dbReference>
<evidence type="ECO:0000313" key="1">
    <source>
        <dbReference type="EMBL" id="ETW18288.1"/>
    </source>
</evidence>
<reference evidence="1 2" key="2">
    <citation type="submission" date="2013-02" db="EMBL/GenBank/DDBJ databases">
        <title>The Genome Sequence of Plasmodium falciparum Vietnam Oak-Knoll (FVO).</title>
        <authorList>
            <consortium name="The Broad Institute Genome Sequencing Platform"/>
            <consortium name="The Broad Institute Genome Sequencing Center for Infectious Disease"/>
            <person name="Neafsey D."/>
            <person name="Cheeseman I."/>
            <person name="Volkman S."/>
            <person name="Adams J."/>
            <person name="Walker B."/>
            <person name="Young S.K."/>
            <person name="Zeng Q."/>
            <person name="Gargeya S."/>
            <person name="Fitzgerald M."/>
            <person name="Haas B."/>
            <person name="Abouelleil A."/>
            <person name="Alvarado L."/>
            <person name="Arachchi H.M."/>
            <person name="Berlin A.M."/>
            <person name="Chapman S.B."/>
            <person name="Dewar J."/>
            <person name="Goldberg J."/>
            <person name="Griggs A."/>
            <person name="Gujja S."/>
            <person name="Hansen M."/>
            <person name="Howarth C."/>
            <person name="Imamovic A."/>
            <person name="Larimer J."/>
            <person name="McCowan C."/>
            <person name="Murphy C."/>
            <person name="Neiman D."/>
            <person name="Pearson M."/>
            <person name="Priest M."/>
            <person name="Roberts A."/>
            <person name="Saif S."/>
            <person name="Shea T."/>
            <person name="Sisk P."/>
            <person name="Sykes S."/>
            <person name="Wortman J."/>
            <person name="Nusbaum C."/>
            <person name="Birren B."/>
        </authorList>
    </citation>
    <scope>NUCLEOTIDE SEQUENCE [LARGE SCALE GENOMIC DNA]</scope>
    <source>
        <strain evidence="2">Vietnam Oak-Knoll (FVO)</strain>
    </source>
</reference>
<proteinExistence type="predicted"/>
<dbReference type="OrthoDB" id="425749at2759"/>
<sequence length="93" mass="11199">MSLHKEICNYIVKFSSKPVQRLGYEPPKKKRSILRELYHKLIFPYYFKFIRAPYERWQFCATTKFLREHEPGLHFLVSIPNLYGAAIPHSKKK</sequence>
<reference evidence="1 2" key="1">
    <citation type="submission" date="2013-02" db="EMBL/GenBank/DDBJ databases">
        <title>The Genome Annotation of Plasmodium falciparum Vietnam Oak-Knoll (FVO).</title>
        <authorList>
            <consortium name="The Broad Institute Genome Sequencing Platform"/>
            <consortium name="The Broad Institute Genome Sequencing Center for Infectious Disease"/>
            <person name="Neafsey D."/>
            <person name="Hoffman S."/>
            <person name="Volkman S."/>
            <person name="Rosenthal P."/>
            <person name="Walker B."/>
            <person name="Young S.K."/>
            <person name="Zeng Q."/>
            <person name="Gargeya S."/>
            <person name="Fitzgerald M."/>
            <person name="Haas B."/>
            <person name="Abouelleil A."/>
            <person name="Allen A.W."/>
            <person name="Alvarado L."/>
            <person name="Arachchi H.M."/>
            <person name="Berlin A.M."/>
            <person name="Chapman S.B."/>
            <person name="Gainer-Dewar J."/>
            <person name="Goldberg J."/>
            <person name="Griggs A."/>
            <person name="Gujja S."/>
            <person name="Hansen M."/>
            <person name="Howarth C."/>
            <person name="Imamovic A."/>
            <person name="Ireland A."/>
            <person name="Larimer J."/>
            <person name="McCowan C."/>
            <person name="Murphy C."/>
            <person name="Pearson M."/>
            <person name="Poon T.W."/>
            <person name="Priest M."/>
            <person name="Roberts A."/>
            <person name="Saif S."/>
            <person name="Shea T."/>
            <person name="Sisk P."/>
            <person name="Sykes S."/>
            <person name="Wortman J."/>
            <person name="Nusbaum C."/>
            <person name="Birren B."/>
        </authorList>
    </citation>
    <scope>NUCLEOTIDE SEQUENCE [LARGE SCALE GENOMIC DNA]</scope>
    <source>
        <strain evidence="2">Vietnam Oak-Knoll (FVO)</strain>
    </source>
</reference>
<dbReference type="AlphaFoldDB" id="A0A024V5K1"/>
<gene>
    <name evidence="1" type="ORF">PFFVO_02804</name>
</gene>